<evidence type="ECO:0008006" key="3">
    <source>
        <dbReference type="Google" id="ProtNLM"/>
    </source>
</evidence>
<sequence>MSIDRRALVSRHSVEVTEIDGRSPLSVGNGELCFTVDVTGLQTFPDRYPVGSRDGSPDGTLLGTQAQWGWHSVPAGDDGAGFRLEDVLITYDTPRGPVPYADMTGSIGAGGDRTDSPAELWLRSNPHRLDLGRIGLELLDDDGRPHPVGPGDLGGVRQVLDLWHGVVDSEYTLRGDTVRVRTVCHPNADVVAVRIVSDAVRAGRLAVRMAFPYGSERWHDAADWTRPDAHRTTLRPVDGGWLIDRELDASRYTVAVGVAAGLEVTQVGEHRLRATGDTATLDLVVGFAPSGAVGELTPSPAFDDVLAAAAAHWPDFWSGGGAVHLAGSTDERAAELERRTVLSQYLTAVNCAGSMPPQETGLVCNSWRGRFHLEMHWWHAAHFALWGRPELLARGLRWYQSALEAARATAKLQGYAGARWPKQVGPDGRESPSPIGAFLIWQQPHPIHLAELLYRAAPGPDVVEEFAGIVFETAEFMADFPVPTANGFQLGPPVIPAQESYGSIRARATNPTFELAYWYWALETAQLWRERAGLARHERWSTVAAGLARPHVRDGVYTAIDVEPYTIRTDHPSMLCGLGFLPETPVIDPRIMRATLHDVLADWNWQSTWGWDYPVIAMTAARLGEPDLAVAALARPAEKNVFLPNGHNRQTPSLPLYLPGNGGLLAAVALMAAGWDGAPTGAAPGFPDDGRWTVEAEGLVPAP</sequence>
<dbReference type="Proteomes" id="UP000294739">
    <property type="component" value="Unassembled WGS sequence"/>
</dbReference>
<dbReference type="RefSeq" id="WP_131894743.1">
    <property type="nucleotide sequence ID" value="NZ_SMKZ01000014.1"/>
</dbReference>
<dbReference type="EMBL" id="SMKZ01000014">
    <property type="protein sequence ID" value="TDE10436.1"/>
    <property type="molecule type" value="Genomic_DNA"/>
</dbReference>
<dbReference type="Gene3D" id="1.50.10.10">
    <property type="match status" value="1"/>
</dbReference>
<dbReference type="OrthoDB" id="127395at2"/>
<organism evidence="1 2">
    <name type="scientific">Jiangella asiatica</name>
    <dbReference type="NCBI Taxonomy" id="2530372"/>
    <lineage>
        <taxon>Bacteria</taxon>
        <taxon>Bacillati</taxon>
        <taxon>Actinomycetota</taxon>
        <taxon>Actinomycetes</taxon>
        <taxon>Jiangellales</taxon>
        <taxon>Jiangellaceae</taxon>
        <taxon>Jiangella</taxon>
    </lineage>
</organism>
<dbReference type="InterPro" id="IPR012341">
    <property type="entry name" value="6hp_glycosidase-like_sf"/>
</dbReference>
<dbReference type="AlphaFoldDB" id="A0A4R5DA18"/>
<evidence type="ECO:0000313" key="1">
    <source>
        <dbReference type="EMBL" id="TDE10436.1"/>
    </source>
</evidence>
<comment type="caution">
    <text evidence="1">The sequence shown here is derived from an EMBL/GenBank/DDBJ whole genome shotgun (WGS) entry which is preliminary data.</text>
</comment>
<accession>A0A4R5DA18</accession>
<keyword evidence="2" id="KW-1185">Reference proteome</keyword>
<dbReference type="InterPro" id="IPR008928">
    <property type="entry name" value="6-hairpin_glycosidase_sf"/>
</dbReference>
<gene>
    <name evidence="1" type="ORF">E1269_12165</name>
</gene>
<dbReference type="SUPFAM" id="SSF48208">
    <property type="entry name" value="Six-hairpin glycosidases"/>
    <property type="match status" value="1"/>
</dbReference>
<evidence type="ECO:0000313" key="2">
    <source>
        <dbReference type="Proteomes" id="UP000294739"/>
    </source>
</evidence>
<dbReference type="GO" id="GO:0005975">
    <property type="term" value="P:carbohydrate metabolic process"/>
    <property type="evidence" value="ECO:0007669"/>
    <property type="project" value="InterPro"/>
</dbReference>
<name>A0A4R5DA18_9ACTN</name>
<dbReference type="InParanoid" id="A0A4R5DA18"/>
<proteinExistence type="predicted"/>
<protein>
    <recommendedName>
        <fullName evidence="3">Glycoside hydrolase family 65</fullName>
    </recommendedName>
</protein>
<reference evidence="1 2" key="1">
    <citation type="submission" date="2019-03" db="EMBL/GenBank/DDBJ databases">
        <title>Draft genome sequences of novel Actinobacteria.</title>
        <authorList>
            <person name="Sahin N."/>
            <person name="Ay H."/>
            <person name="Saygin H."/>
        </authorList>
    </citation>
    <scope>NUCLEOTIDE SEQUENCE [LARGE SCALE GENOMIC DNA]</scope>
    <source>
        <strain evidence="1 2">5K138</strain>
    </source>
</reference>